<keyword evidence="2" id="KW-1185">Reference proteome</keyword>
<accession>A0ACA9PZ73</accession>
<evidence type="ECO:0000313" key="1">
    <source>
        <dbReference type="EMBL" id="CAG8729726.1"/>
    </source>
</evidence>
<organism evidence="1 2">
    <name type="scientific">Cetraspora pellucida</name>
    <dbReference type="NCBI Taxonomy" id="1433469"/>
    <lineage>
        <taxon>Eukaryota</taxon>
        <taxon>Fungi</taxon>
        <taxon>Fungi incertae sedis</taxon>
        <taxon>Mucoromycota</taxon>
        <taxon>Glomeromycotina</taxon>
        <taxon>Glomeromycetes</taxon>
        <taxon>Diversisporales</taxon>
        <taxon>Gigasporaceae</taxon>
        <taxon>Cetraspora</taxon>
    </lineage>
</organism>
<reference evidence="1" key="1">
    <citation type="submission" date="2021-06" db="EMBL/GenBank/DDBJ databases">
        <authorList>
            <person name="Kallberg Y."/>
            <person name="Tangrot J."/>
            <person name="Rosling A."/>
        </authorList>
    </citation>
    <scope>NUCLEOTIDE SEQUENCE</scope>
    <source>
        <strain evidence="1">28 12/20/2015</strain>
    </source>
</reference>
<feature type="non-terminal residue" evidence="1">
    <location>
        <position position="1"/>
    </location>
</feature>
<dbReference type="Proteomes" id="UP000789366">
    <property type="component" value="Unassembled WGS sequence"/>
</dbReference>
<evidence type="ECO:0000313" key="2">
    <source>
        <dbReference type="Proteomes" id="UP000789366"/>
    </source>
</evidence>
<comment type="caution">
    <text evidence="1">The sequence shown here is derived from an EMBL/GenBank/DDBJ whole genome shotgun (WGS) entry which is preliminary data.</text>
</comment>
<sequence length="194" mass="22390">CRICQPVRMPLNEFENLSFLPDPELSTDKEHYKEFDDVYGQLTSERYQLIEQKVANEESQSGIYINTKIQLLVCCDFCGKYRCIYSDTCLNENESEATVQYLENISYSCGSPILPDGHPLFEQLNICQNLTCDSPIERNYYSCHIKDVDLCYWCGAEDDIIEPSEDLKSKFKTIYPLCISCEANGHEWSTRAPI</sequence>
<feature type="non-terminal residue" evidence="1">
    <location>
        <position position="194"/>
    </location>
</feature>
<name>A0ACA9PZ73_9GLOM</name>
<proteinExistence type="predicted"/>
<gene>
    <name evidence="1" type="ORF">SPELUC_LOCUS13020</name>
</gene>
<dbReference type="EMBL" id="CAJVPW010032871">
    <property type="protein sequence ID" value="CAG8729726.1"/>
    <property type="molecule type" value="Genomic_DNA"/>
</dbReference>
<protein>
    <submittedName>
        <fullName evidence="1">17951_t:CDS:1</fullName>
    </submittedName>
</protein>